<dbReference type="Gene3D" id="1.10.10.10">
    <property type="entry name" value="Winged helix-like DNA-binding domain superfamily/Winged helix DNA-binding domain"/>
    <property type="match status" value="1"/>
</dbReference>
<reference evidence="2 3" key="1">
    <citation type="submission" date="2018-03" db="EMBL/GenBank/DDBJ databases">
        <title>Genomic Encyclopedia of Archaeal and Bacterial Type Strains, Phase II (KMG-II): from individual species to whole genera.</title>
        <authorList>
            <person name="Goeker M."/>
        </authorList>
    </citation>
    <scope>NUCLEOTIDE SEQUENCE [LARGE SCALE GENOMIC DNA]</scope>
    <source>
        <strain evidence="2 3">DSM 45211</strain>
    </source>
</reference>
<dbReference type="PANTHER" id="PTHR23131:SF0">
    <property type="entry name" value="ENDORIBONUCLEASE LACTB2"/>
    <property type="match status" value="1"/>
</dbReference>
<name>A0A2P8E7C1_9ACTN</name>
<feature type="domain" description="Metallo-beta-lactamase" evidence="1">
    <location>
        <begin position="27"/>
        <end position="186"/>
    </location>
</feature>
<organism evidence="2 3">
    <name type="scientific">Haloactinopolyspora alba</name>
    <dbReference type="NCBI Taxonomy" id="648780"/>
    <lineage>
        <taxon>Bacteria</taxon>
        <taxon>Bacillati</taxon>
        <taxon>Actinomycetota</taxon>
        <taxon>Actinomycetes</taxon>
        <taxon>Jiangellales</taxon>
        <taxon>Jiangellaceae</taxon>
        <taxon>Haloactinopolyspora</taxon>
    </lineage>
</organism>
<keyword evidence="2" id="KW-0378">Hydrolase</keyword>
<comment type="caution">
    <text evidence="2">The sequence shown here is derived from an EMBL/GenBank/DDBJ whole genome shotgun (WGS) entry which is preliminary data.</text>
</comment>
<dbReference type="PANTHER" id="PTHR23131">
    <property type="entry name" value="ENDORIBONUCLEASE LACTB2"/>
    <property type="match status" value="1"/>
</dbReference>
<dbReference type="InterPro" id="IPR001279">
    <property type="entry name" value="Metallo-B-lactamas"/>
</dbReference>
<dbReference type="RefSeq" id="WP_205740505.1">
    <property type="nucleotide sequence ID" value="NZ_ML142899.1"/>
</dbReference>
<evidence type="ECO:0000313" key="3">
    <source>
        <dbReference type="Proteomes" id="UP000243528"/>
    </source>
</evidence>
<proteinExistence type="predicted"/>
<gene>
    <name evidence="2" type="ORF">CLV30_104240</name>
</gene>
<dbReference type="InterPro" id="IPR036388">
    <property type="entry name" value="WH-like_DNA-bd_sf"/>
</dbReference>
<dbReference type="GO" id="GO:0016787">
    <property type="term" value="F:hydrolase activity"/>
    <property type="evidence" value="ECO:0007669"/>
    <property type="project" value="UniProtKB-KW"/>
</dbReference>
<dbReference type="Proteomes" id="UP000243528">
    <property type="component" value="Unassembled WGS sequence"/>
</dbReference>
<dbReference type="CDD" id="cd16278">
    <property type="entry name" value="metallo-hydrolase-like_MBL-fold"/>
    <property type="match status" value="1"/>
</dbReference>
<dbReference type="InterPro" id="IPR041516">
    <property type="entry name" value="LACTB2_WH"/>
</dbReference>
<dbReference type="Pfam" id="PF00753">
    <property type="entry name" value="Lactamase_B"/>
    <property type="match status" value="1"/>
</dbReference>
<accession>A0A2P8E7C1</accession>
<dbReference type="SUPFAM" id="SSF56281">
    <property type="entry name" value="Metallo-hydrolase/oxidoreductase"/>
    <property type="match status" value="1"/>
</dbReference>
<dbReference type="Pfam" id="PF17778">
    <property type="entry name" value="WHD_BLACT"/>
    <property type="match status" value="1"/>
</dbReference>
<dbReference type="Gene3D" id="3.60.15.10">
    <property type="entry name" value="Ribonuclease Z/Hydroxyacylglutathione hydrolase-like"/>
    <property type="match status" value="1"/>
</dbReference>
<dbReference type="InterPro" id="IPR036866">
    <property type="entry name" value="RibonucZ/Hydroxyglut_hydro"/>
</dbReference>
<evidence type="ECO:0000259" key="1">
    <source>
        <dbReference type="SMART" id="SM00849"/>
    </source>
</evidence>
<dbReference type="InterPro" id="IPR050662">
    <property type="entry name" value="Sec-metab_biosynth-thioest"/>
</dbReference>
<protein>
    <submittedName>
        <fullName evidence="2">Glyoxylase-like metal-dependent hydrolase (Beta-lactamase superfamily II)</fullName>
    </submittedName>
</protein>
<evidence type="ECO:0000313" key="2">
    <source>
        <dbReference type="EMBL" id="PSL05370.1"/>
    </source>
</evidence>
<dbReference type="SMART" id="SM00849">
    <property type="entry name" value="Lactamase_B"/>
    <property type="match status" value="1"/>
</dbReference>
<dbReference type="AlphaFoldDB" id="A0A2P8E7C1"/>
<keyword evidence="3" id="KW-1185">Reference proteome</keyword>
<sequence length="258" mass="26967">MTDAPSPLPAWCRSIRADNPGPMTLDGTNTYVISTDAGAVVVDPGPAIEEHLSAVAAAAGPVVATVLTHRHDDHTGGAHRFRELTGAPLLARDPAWCVDGALPTDGATFELPGPRLRVVDTPGHTSDSICVVADDGTWTVLFSGDTVLGRGTTVVAHPDGDLGAYLDSLRRLETAVGPGCLLLPGHGPVRDDAAGVIGDYIVHRHQRLDEVRSALAAGARTARDVVEVVYADVDRAVWPAAELTVRAALEYLDDSAGR</sequence>
<dbReference type="EMBL" id="PYGE01000004">
    <property type="protein sequence ID" value="PSL05370.1"/>
    <property type="molecule type" value="Genomic_DNA"/>
</dbReference>